<dbReference type="InterPro" id="IPR056133">
    <property type="entry name" value="DUF7716"/>
</dbReference>
<dbReference type="RefSeq" id="WP_368636556.1">
    <property type="nucleotide sequence ID" value="NZ_JBFRHK010000005.1"/>
</dbReference>
<dbReference type="Pfam" id="PF24832">
    <property type="entry name" value="DUF7716"/>
    <property type="match status" value="1"/>
</dbReference>
<dbReference type="Proteomes" id="UP001558534">
    <property type="component" value="Unassembled WGS sequence"/>
</dbReference>
<keyword evidence="3" id="KW-1185">Reference proteome</keyword>
<feature type="domain" description="DUF7716" evidence="1">
    <location>
        <begin position="7"/>
        <end position="109"/>
    </location>
</feature>
<proteinExistence type="predicted"/>
<dbReference type="EMBL" id="JBFRHK010000005">
    <property type="protein sequence ID" value="MEX3745690.1"/>
    <property type="molecule type" value="Genomic_DNA"/>
</dbReference>
<evidence type="ECO:0000313" key="2">
    <source>
        <dbReference type="EMBL" id="MEX3745690.1"/>
    </source>
</evidence>
<name>A0ABV3VXR5_9BACI</name>
<accession>A0ABV3VXR5</accession>
<comment type="caution">
    <text evidence="2">The sequence shown here is derived from an EMBL/GenBank/DDBJ whole genome shotgun (WGS) entry which is preliminary data.</text>
</comment>
<reference evidence="2 3" key="1">
    <citation type="submission" date="2024-07" db="EMBL/GenBank/DDBJ databases">
        <title>Characterization of a bacterium isolated from hydrolysated instant sea cucumber by whole-genome sequencing and metabolomics.</title>
        <authorList>
            <person name="Luo X."/>
            <person name="Zhang Z."/>
            <person name="Zheng Z."/>
            <person name="Zhang W."/>
            <person name="Ming T."/>
            <person name="Jiao L."/>
            <person name="Su X."/>
            <person name="Kong F."/>
            <person name="Xu J."/>
        </authorList>
    </citation>
    <scope>NUCLEOTIDE SEQUENCE [LARGE SCALE GENOMIC DNA]</scope>
    <source>
        <strain evidence="2 3">XL-2024</strain>
    </source>
</reference>
<evidence type="ECO:0000259" key="1">
    <source>
        <dbReference type="Pfam" id="PF24832"/>
    </source>
</evidence>
<sequence>MNKNMNLISIRDVLLFPENNPNTWFYLPPNQAEWSLDTEGVFSLDSADFSPDSDAYLPEQVRKNGWIEILDAASIEDVLENAKAQFDKPSLDQLLSAFIFYYENDAFLEL</sequence>
<evidence type="ECO:0000313" key="3">
    <source>
        <dbReference type="Proteomes" id="UP001558534"/>
    </source>
</evidence>
<gene>
    <name evidence="2" type="ORF">AB1300_11140</name>
</gene>
<protein>
    <recommendedName>
        <fullName evidence="1">DUF7716 domain-containing protein</fullName>
    </recommendedName>
</protein>
<organism evidence="2 3">
    <name type="scientific">Lysinibacillus xylanilyticus</name>
    <dbReference type="NCBI Taxonomy" id="582475"/>
    <lineage>
        <taxon>Bacteria</taxon>
        <taxon>Bacillati</taxon>
        <taxon>Bacillota</taxon>
        <taxon>Bacilli</taxon>
        <taxon>Bacillales</taxon>
        <taxon>Bacillaceae</taxon>
        <taxon>Lysinibacillus</taxon>
    </lineage>
</organism>